<organism evidence="3 4">
    <name type="scientific">Apiospora hydei</name>
    <dbReference type="NCBI Taxonomy" id="1337664"/>
    <lineage>
        <taxon>Eukaryota</taxon>
        <taxon>Fungi</taxon>
        <taxon>Dikarya</taxon>
        <taxon>Ascomycota</taxon>
        <taxon>Pezizomycotina</taxon>
        <taxon>Sordariomycetes</taxon>
        <taxon>Xylariomycetidae</taxon>
        <taxon>Amphisphaeriales</taxon>
        <taxon>Apiosporaceae</taxon>
        <taxon>Apiospora</taxon>
    </lineage>
</organism>
<evidence type="ECO:0000313" key="4">
    <source>
        <dbReference type="Proteomes" id="UP001433268"/>
    </source>
</evidence>
<dbReference type="RefSeq" id="XP_066673191.1">
    <property type="nucleotide sequence ID" value="XM_066809573.1"/>
</dbReference>
<dbReference type="EMBL" id="JAQQWN010000004">
    <property type="protein sequence ID" value="KAK8090297.1"/>
    <property type="molecule type" value="Genomic_DNA"/>
</dbReference>
<dbReference type="InterPro" id="IPR000261">
    <property type="entry name" value="EH_dom"/>
</dbReference>
<feature type="region of interest" description="Disordered" evidence="1">
    <location>
        <begin position="810"/>
        <end position="833"/>
    </location>
</feature>
<feature type="compositionally biased region" description="Low complexity" evidence="1">
    <location>
        <begin position="498"/>
        <end position="521"/>
    </location>
</feature>
<feature type="compositionally biased region" description="Basic residues" evidence="1">
    <location>
        <begin position="631"/>
        <end position="655"/>
    </location>
</feature>
<evidence type="ECO:0000313" key="3">
    <source>
        <dbReference type="EMBL" id="KAK8090297.1"/>
    </source>
</evidence>
<feature type="compositionally biased region" description="Basic and acidic residues" evidence="1">
    <location>
        <begin position="391"/>
        <end position="401"/>
    </location>
</feature>
<feature type="compositionally biased region" description="Basic and acidic residues" evidence="1">
    <location>
        <begin position="449"/>
        <end position="461"/>
    </location>
</feature>
<dbReference type="SMART" id="SM00027">
    <property type="entry name" value="EH"/>
    <property type="match status" value="1"/>
</dbReference>
<dbReference type="Gene3D" id="1.10.238.10">
    <property type="entry name" value="EF-hand"/>
    <property type="match status" value="1"/>
</dbReference>
<dbReference type="Pfam" id="PF12763">
    <property type="entry name" value="EH"/>
    <property type="match status" value="1"/>
</dbReference>
<feature type="region of interest" description="Disordered" evidence="1">
    <location>
        <begin position="1"/>
        <end position="657"/>
    </location>
</feature>
<proteinExistence type="predicted"/>
<name>A0ABR1X4F7_9PEZI</name>
<accession>A0ABR1X4F7</accession>
<feature type="compositionally biased region" description="Polar residues" evidence="1">
    <location>
        <begin position="570"/>
        <end position="579"/>
    </location>
</feature>
<gene>
    <name evidence="3" type="ORF">PG997_005258</name>
</gene>
<feature type="compositionally biased region" description="Low complexity" evidence="1">
    <location>
        <begin position="205"/>
        <end position="234"/>
    </location>
</feature>
<feature type="compositionally biased region" description="Low complexity" evidence="1">
    <location>
        <begin position="720"/>
        <end position="737"/>
    </location>
</feature>
<feature type="compositionally biased region" description="Low complexity" evidence="1">
    <location>
        <begin position="133"/>
        <end position="177"/>
    </location>
</feature>
<feature type="compositionally biased region" description="Pro residues" evidence="1">
    <location>
        <begin position="596"/>
        <end position="606"/>
    </location>
</feature>
<reference evidence="3 4" key="1">
    <citation type="submission" date="2023-01" db="EMBL/GenBank/DDBJ databases">
        <title>Analysis of 21 Apiospora genomes using comparative genomics revels a genus with tremendous synthesis potential of carbohydrate active enzymes and secondary metabolites.</title>
        <authorList>
            <person name="Sorensen T."/>
        </authorList>
    </citation>
    <scope>NUCLEOTIDE SEQUENCE [LARGE SCALE GENOMIC DNA]</scope>
    <source>
        <strain evidence="3 4">CBS 114990</strain>
    </source>
</reference>
<keyword evidence="4" id="KW-1185">Reference proteome</keyword>
<dbReference type="SUPFAM" id="SSF47473">
    <property type="entry name" value="EF-hand"/>
    <property type="match status" value="1"/>
</dbReference>
<feature type="compositionally biased region" description="Low complexity" evidence="1">
    <location>
        <begin position="18"/>
        <end position="72"/>
    </location>
</feature>
<dbReference type="PROSITE" id="PS50031">
    <property type="entry name" value="EH"/>
    <property type="match status" value="1"/>
</dbReference>
<comment type="caution">
    <text evidence="3">The sequence shown here is derived from an EMBL/GenBank/DDBJ whole genome shotgun (WGS) entry which is preliminary data.</text>
</comment>
<dbReference type="GeneID" id="92042633"/>
<feature type="compositionally biased region" description="Polar residues" evidence="1">
    <location>
        <begin position="113"/>
        <end position="131"/>
    </location>
</feature>
<dbReference type="CDD" id="cd00052">
    <property type="entry name" value="EH"/>
    <property type="match status" value="1"/>
</dbReference>
<feature type="compositionally biased region" description="Low complexity" evidence="1">
    <location>
        <begin position="584"/>
        <end position="595"/>
    </location>
</feature>
<dbReference type="Proteomes" id="UP001433268">
    <property type="component" value="Unassembled WGS sequence"/>
</dbReference>
<evidence type="ECO:0000259" key="2">
    <source>
        <dbReference type="PROSITE" id="PS50031"/>
    </source>
</evidence>
<evidence type="ECO:0000256" key="1">
    <source>
        <dbReference type="SAM" id="MobiDB-lite"/>
    </source>
</evidence>
<protein>
    <recommendedName>
        <fullName evidence="2">EH domain-containing protein</fullName>
    </recommendedName>
</protein>
<dbReference type="InterPro" id="IPR011992">
    <property type="entry name" value="EF-hand-dom_pair"/>
</dbReference>
<feature type="domain" description="EH" evidence="2">
    <location>
        <begin position="734"/>
        <end position="814"/>
    </location>
</feature>
<feature type="compositionally biased region" description="Low complexity" evidence="1">
    <location>
        <begin position="265"/>
        <end position="278"/>
    </location>
</feature>
<feature type="region of interest" description="Disordered" evidence="1">
    <location>
        <begin position="707"/>
        <end position="738"/>
    </location>
</feature>
<sequence length="833" mass="88730">MHHHPPGTPTTGRHLPNSPAAASSSNDAAYAAALRGASLAFQKSSSTTPRPTPKSSPGGGQPHQHQQQQQQSRVTTSTKDDGHGDSEALIAATSASREHSLSRSSPTRAGAGNNHSNTGRISRQATGSSSIAGEGNYGQENGQNNNNSQRPPQRSSTPQRQQQQQQQTLYSPNNNNNSGGGGLASLRPPGLSPMGPDPRSPSFIAATLAASRSASPSRREQQQPNAAQTQQHHPYAQQAATRAKRKDSASAGTARISHSARSSVTDLDLTDTTPIPTTNSLISMFETKEDVPMTEGDGGPVKKAATGAEPRKKSAPRMHPITPPLADSPMAKPETSPSMLASTLAWERATSPPASVSGMKNEAPPADKLEVKKRAPAPPIKGRKPVGSGAKVREPEDAETKRKPRAATPPRPASKSGKSETVILSPRPRRAASHKMIAQPDLVASEGNTDGREGIDSKMVLDESLNPGPRPSSVKTLPAKTTRAVNKPPPPAPRPRRSSSTSSKDTFVSASSAPSPTSGSPRLLPSRVASPRSPAVINSPRRPDSVQSLPARKPVPPPAPPRRLQAQPNIPLTSLTNATMAGILASSRATPSTASPGPPPLPPPRKQTPHMRQTLRQPSKKSEDEEEKDNRARHKKKHLGNKKKHAHHEGARRRWREQITERERKRYEGVWASNRGLLLSPSSFPDNSMSAAYGAAHAASASTPNLHLHHTQRPSYSQRTSSGGLSATSGAAGEAATPNPADFVANVVARDIWSRSRLPFDELAEVWDLVDLRGVGALDRTEFVVGMWLIDQRLRGRKIPQKVSESVWSSARGGTHVRVPGPAVGRHKKGKRK</sequence>